<evidence type="ECO:0000313" key="6">
    <source>
        <dbReference type="EMBL" id="RKP25023.1"/>
    </source>
</evidence>
<keyword evidence="7" id="KW-1185">Reference proteome</keyword>
<evidence type="ECO:0000256" key="2">
    <source>
        <dbReference type="ARBA" id="ARBA00022490"/>
    </source>
</evidence>
<sequence length="257" mass="27949">MSAYDELVKEFRITDPDDQAAYLKYHSFLPKMAADSNAIAQESALACLIAFVEFSPTAAQTREDVLPVIMDKCLSVSRTGAKRKTIDLLLMYCEIDTPDPVIECLLGGLGHKMPKVVAMCVTCLKEVVQAFGARTFNVKPLIKALPKMFAHTDKTVRAEASQMTVELYRWLGEVLVSQLQELKPVQLKELNEQFEKLPKERPVQSRLLRSQAAATEAAADEPGAAAAAADGEGGAAGGDDGFVEVDAYELADPVDVL</sequence>
<feature type="compositionally biased region" description="Gly residues" evidence="4">
    <location>
        <begin position="231"/>
        <end position="240"/>
    </location>
</feature>
<dbReference type="InterPro" id="IPR011989">
    <property type="entry name" value="ARM-like"/>
</dbReference>
<evidence type="ECO:0000256" key="1">
    <source>
        <dbReference type="ARBA" id="ARBA00004245"/>
    </source>
</evidence>
<keyword evidence="3" id="KW-0206">Cytoskeleton</keyword>
<dbReference type="InterPro" id="IPR048491">
    <property type="entry name" value="XMAP215_CLASP_TOG"/>
</dbReference>
<gene>
    <name evidence="6" type="ORF">SYNPS1DRAFT_29228</name>
</gene>
<keyword evidence="2" id="KW-0963">Cytoplasm</keyword>
<evidence type="ECO:0000256" key="4">
    <source>
        <dbReference type="SAM" id="MobiDB-lite"/>
    </source>
</evidence>
<dbReference type="EMBL" id="KZ989918">
    <property type="protein sequence ID" value="RKP25023.1"/>
    <property type="molecule type" value="Genomic_DNA"/>
</dbReference>
<dbReference type="SMART" id="SM01349">
    <property type="entry name" value="TOG"/>
    <property type="match status" value="1"/>
</dbReference>
<reference evidence="7" key="1">
    <citation type="journal article" date="2018" name="Nat. Microbiol.">
        <title>Leveraging single-cell genomics to expand the fungal tree of life.</title>
        <authorList>
            <person name="Ahrendt S.R."/>
            <person name="Quandt C.A."/>
            <person name="Ciobanu D."/>
            <person name="Clum A."/>
            <person name="Salamov A."/>
            <person name="Andreopoulos B."/>
            <person name="Cheng J.F."/>
            <person name="Woyke T."/>
            <person name="Pelin A."/>
            <person name="Henrissat B."/>
            <person name="Reynolds N.K."/>
            <person name="Benny G.L."/>
            <person name="Smith M.E."/>
            <person name="James T.Y."/>
            <person name="Grigoriev I.V."/>
        </authorList>
    </citation>
    <scope>NUCLEOTIDE SEQUENCE [LARGE SCALE GENOMIC DNA]</scope>
    <source>
        <strain evidence="7">Benny S71-1</strain>
    </source>
</reference>
<evidence type="ECO:0000256" key="3">
    <source>
        <dbReference type="ARBA" id="ARBA00023212"/>
    </source>
</evidence>
<comment type="subcellular location">
    <subcellularLocation>
        <location evidence="1">Cytoplasm</location>
        <location evidence="1">Cytoskeleton</location>
    </subcellularLocation>
</comment>
<dbReference type="GO" id="GO:0051010">
    <property type="term" value="F:microtubule plus-end binding"/>
    <property type="evidence" value="ECO:0007669"/>
    <property type="project" value="InterPro"/>
</dbReference>
<evidence type="ECO:0000313" key="7">
    <source>
        <dbReference type="Proteomes" id="UP000278143"/>
    </source>
</evidence>
<dbReference type="GO" id="GO:0007051">
    <property type="term" value="P:spindle organization"/>
    <property type="evidence" value="ECO:0007669"/>
    <property type="project" value="InterPro"/>
</dbReference>
<feature type="region of interest" description="Disordered" evidence="4">
    <location>
        <begin position="211"/>
        <end position="240"/>
    </location>
</feature>
<dbReference type="InterPro" id="IPR016024">
    <property type="entry name" value="ARM-type_fold"/>
</dbReference>
<proteinExistence type="predicted"/>
<dbReference type="AlphaFoldDB" id="A0A4P9YY06"/>
<organism evidence="6 7">
    <name type="scientific">Syncephalis pseudoplumigaleata</name>
    <dbReference type="NCBI Taxonomy" id="1712513"/>
    <lineage>
        <taxon>Eukaryota</taxon>
        <taxon>Fungi</taxon>
        <taxon>Fungi incertae sedis</taxon>
        <taxon>Zoopagomycota</taxon>
        <taxon>Zoopagomycotina</taxon>
        <taxon>Zoopagomycetes</taxon>
        <taxon>Zoopagales</taxon>
        <taxon>Piptocephalidaceae</taxon>
        <taxon>Syncephalis</taxon>
    </lineage>
</organism>
<feature type="compositionally biased region" description="Low complexity" evidence="4">
    <location>
        <begin position="212"/>
        <end position="230"/>
    </location>
</feature>
<protein>
    <recommendedName>
        <fullName evidence="5">TOG domain-containing protein</fullName>
    </recommendedName>
</protein>
<dbReference type="Gene3D" id="1.25.10.10">
    <property type="entry name" value="Leucine-rich Repeat Variant"/>
    <property type="match status" value="1"/>
</dbReference>
<dbReference type="Pfam" id="PF21041">
    <property type="entry name" value="XMAP215_CLASP_TOG"/>
    <property type="match status" value="1"/>
</dbReference>
<dbReference type="PANTHER" id="PTHR12609">
    <property type="entry name" value="MICROTUBULE ASSOCIATED PROTEIN XMAP215"/>
    <property type="match status" value="1"/>
</dbReference>
<feature type="domain" description="TOG" evidence="5">
    <location>
        <begin position="1"/>
        <end position="203"/>
    </location>
</feature>
<dbReference type="FunFam" id="1.25.10.10:FF:000063">
    <property type="entry name" value="Putative cytoskeleton-associated protein 5"/>
    <property type="match status" value="1"/>
</dbReference>
<dbReference type="GO" id="GO:0046785">
    <property type="term" value="P:microtubule polymerization"/>
    <property type="evidence" value="ECO:0007669"/>
    <property type="project" value="InterPro"/>
</dbReference>
<dbReference type="GO" id="GO:0061863">
    <property type="term" value="F:microtubule plus end polymerase"/>
    <property type="evidence" value="ECO:0007669"/>
    <property type="project" value="InterPro"/>
</dbReference>
<feature type="non-terminal residue" evidence="6">
    <location>
        <position position="257"/>
    </location>
</feature>
<dbReference type="InterPro" id="IPR045110">
    <property type="entry name" value="XMAP215"/>
</dbReference>
<dbReference type="InterPro" id="IPR034085">
    <property type="entry name" value="TOG"/>
</dbReference>
<evidence type="ECO:0000259" key="5">
    <source>
        <dbReference type="SMART" id="SM01349"/>
    </source>
</evidence>
<dbReference type="SUPFAM" id="SSF48371">
    <property type="entry name" value="ARM repeat"/>
    <property type="match status" value="1"/>
</dbReference>
<accession>A0A4P9YY06</accession>
<dbReference type="Proteomes" id="UP000278143">
    <property type="component" value="Unassembled WGS sequence"/>
</dbReference>
<dbReference type="GO" id="GO:0030951">
    <property type="term" value="P:establishment or maintenance of microtubule cytoskeleton polarity"/>
    <property type="evidence" value="ECO:0007669"/>
    <property type="project" value="InterPro"/>
</dbReference>
<dbReference type="GO" id="GO:0005856">
    <property type="term" value="C:cytoskeleton"/>
    <property type="evidence" value="ECO:0007669"/>
    <property type="project" value="UniProtKB-SubCell"/>
</dbReference>
<name>A0A4P9YY06_9FUNG</name>
<dbReference type="OrthoDB" id="205662at2759"/>